<evidence type="ECO:0000313" key="7">
    <source>
        <dbReference type="EMBL" id="MBK1826472.1"/>
    </source>
</evidence>
<dbReference type="AlphaFoldDB" id="A0A934VF02"/>
<dbReference type="PANTHER" id="PTHR42711:SF5">
    <property type="entry name" value="ABC TRANSPORTER ATP-BINDING PROTEIN NATA"/>
    <property type="match status" value="1"/>
</dbReference>
<evidence type="ECO:0000256" key="5">
    <source>
        <dbReference type="ARBA" id="ARBA00022840"/>
    </source>
</evidence>
<dbReference type="InterPro" id="IPR017871">
    <property type="entry name" value="ABC_transporter-like_CS"/>
</dbReference>
<dbReference type="PROSITE" id="PS50893">
    <property type="entry name" value="ABC_TRANSPORTER_2"/>
    <property type="match status" value="1"/>
</dbReference>
<dbReference type="InterPro" id="IPR003593">
    <property type="entry name" value="AAA+_ATPase"/>
</dbReference>
<dbReference type="GO" id="GO:0005524">
    <property type="term" value="F:ATP binding"/>
    <property type="evidence" value="ECO:0007669"/>
    <property type="project" value="UniProtKB-KW"/>
</dbReference>
<evidence type="ECO:0000256" key="4">
    <source>
        <dbReference type="ARBA" id="ARBA00022741"/>
    </source>
</evidence>
<accession>A0A934VF02</accession>
<dbReference type="InterPro" id="IPR050763">
    <property type="entry name" value="ABC_transporter_ATP-binding"/>
</dbReference>
<dbReference type="Gene3D" id="3.40.50.300">
    <property type="entry name" value="P-loop containing nucleotide triphosphate hydrolases"/>
    <property type="match status" value="1"/>
</dbReference>
<dbReference type="EMBL" id="JAENII010000003">
    <property type="protein sequence ID" value="MBK1826472.1"/>
    <property type="molecule type" value="Genomic_DNA"/>
</dbReference>
<keyword evidence="3" id="KW-0536">Nodulation</keyword>
<dbReference type="PANTHER" id="PTHR42711">
    <property type="entry name" value="ABC TRANSPORTER ATP-BINDING PROTEIN"/>
    <property type="match status" value="1"/>
</dbReference>
<feature type="domain" description="ABC transporter" evidence="6">
    <location>
        <begin position="15"/>
        <end position="244"/>
    </location>
</feature>
<dbReference type="SUPFAM" id="SSF52540">
    <property type="entry name" value="P-loop containing nucleoside triphosphate hydrolases"/>
    <property type="match status" value="1"/>
</dbReference>
<comment type="similarity">
    <text evidence="1">Belongs to the ABC transporter superfamily.</text>
</comment>
<dbReference type="InterPro" id="IPR003439">
    <property type="entry name" value="ABC_transporter-like_ATP-bd"/>
</dbReference>
<reference evidence="7" key="1">
    <citation type="submission" date="2021-01" db="EMBL/GenBank/DDBJ databases">
        <title>Modified the classification status of verrucomicrobia.</title>
        <authorList>
            <person name="Feng X."/>
        </authorList>
    </citation>
    <scope>NUCLEOTIDE SEQUENCE</scope>
    <source>
        <strain evidence="7">KCTC 22201</strain>
    </source>
</reference>
<keyword evidence="8" id="KW-1185">Reference proteome</keyword>
<dbReference type="Proteomes" id="UP000658278">
    <property type="component" value="Unassembled WGS sequence"/>
</dbReference>
<evidence type="ECO:0000256" key="1">
    <source>
        <dbReference type="ARBA" id="ARBA00005417"/>
    </source>
</evidence>
<dbReference type="SMART" id="SM00382">
    <property type="entry name" value="AAA"/>
    <property type="match status" value="1"/>
</dbReference>
<proteinExistence type="inferred from homology"/>
<keyword evidence="4" id="KW-0547">Nucleotide-binding</keyword>
<evidence type="ECO:0000313" key="8">
    <source>
        <dbReference type="Proteomes" id="UP000658278"/>
    </source>
</evidence>
<keyword evidence="5 7" id="KW-0067">ATP-binding</keyword>
<evidence type="ECO:0000256" key="2">
    <source>
        <dbReference type="ARBA" id="ARBA00022448"/>
    </source>
</evidence>
<evidence type="ECO:0000259" key="6">
    <source>
        <dbReference type="PROSITE" id="PS50893"/>
    </source>
</evidence>
<protein>
    <submittedName>
        <fullName evidence="7">ABC transporter ATP-binding protein</fullName>
    </submittedName>
</protein>
<dbReference type="Pfam" id="PF00005">
    <property type="entry name" value="ABC_tran"/>
    <property type="match status" value="1"/>
</dbReference>
<name>A0A934VF02_9BACT</name>
<evidence type="ECO:0000256" key="3">
    <source>
        <dbReference type="ARBA" id="ARBA00022458"/>
    </source>
</evidence>
<dbReference type="PROSITE" id="PS00211">
    <property type="entry name" value="ABC_TRANSPORTER_1"/>
    <property type="match status" value="1"/>
</dbReference>
<organism evidence="7 8">
    <name type="scientific">Haloferula rosea</name>
    <dbReference type="NCBI Taxonomy" id="490093"/>
    <lineage>
        <taxon>Bacteria</taxon>
        <taxon>Pseudomonadati</taxon>
        <taxon>Verrucomicrobiota</taxon>
        <taxon>Verrucomicrobiia</taxon>
        <taxon>Verrucomicrobiales</taxon>
        <taxon>Verrucomicrobiaceae</taxon>
        <taxon>Haloferula</taxon>
    </lineage>
</organism>
<sequence>MRMHRCSSIVSDALLSIQKIVKKFGDFTAVDGVTLEANAGETVGLLGVNGAGKTTLMNMILGLITPTDGSIHAFGMDLAKHRIAILERTNFCTTYATLPGNLKVHHNLEIFARLYQVKHPKQKVADLLDLLEISRLADKITGQLSAGESTRVNLAKALLNDPELLLLDEPTASLDPDIADKVRKLVRRIQRERHPAILYTSHNMRDIEEVCDRVLFLHEGSILAEGTADQITEQFQGKDLDEVFIKIARDEVPGLAKPRSDT</sequence>
<gene>
    <name evidence="7" type="ORF">JIN81_05545</name>
</gene>
<keyword evidence="2" id="KW-0813">Transport</keyword>
<comment type="caution">
    <text evidence="7">The sequence shown here is derived from an EMBL/GenBank/DDBJ whole genome shotgun (WGS) entry which is preliminary data.</text>
</comment>
<dbReference type="GO" id="GO:0016887">
    <property type="term" value="F:ATP hydrolysis activity"/>
    <property type="evidence" value="ECO:0007669"/>
    <property type="project" value="InterPro"/>
</dbReference>
<dbReference type="InterPro" id="IPR027417">
    <property type="entry name" value="P-loop_NTPase"/>
</dbReference>